<proteinExistence type="predicted"/>
<accession>A0A1M5IIR3</accession>
<sequence>MWRIIDDKGTLYSGNEEDIKTIYDRIRSGKIQEKWYGDLLLVQVHDIFR</sequence>
<protein>
    <submittedName>
        <fullName evidence="1">Uncharacterized protein</fullName>
    </submittedName>
</protein>
<dbReference type="AlphaFoldDB" id="A0A1M5IIR3"/>
<name>A0A1M5IIR3_9BACT</name>
<keyword evidence="2" id="KW-1185">Reference proteome</keyword>
<gene>
    <name evidence="1" type="ORF">SAMN05444362_1206</name>
</gene>
<dbReference type="STRING" id="1346286.SAMN05444362_1206"/>
<evidence type="ECO:0000313" key="1">
    <source>
        <dbReference type="EMBL" id="SHG28238.1"/>
    </source>
</evidence>
<dbReference type="EMBL" id="FQUC01000020">
    <property type="protein sequence ID" value="SHG28238.1"/>
    <property type="molecule type" value="Genomic_DNA"/>
</dbReference>
<organism evidence="1 2">
    <name type="scientific">Dysgonomonas macrotermitis</name>
    <dbReference type="NCBI Taxonomy" id="1346286"/>
    <lineage>
        <taxon>Bacteria</taxon>
        <taxon>Pseudomonadati</taxon>
        <taxon>Bacteroidota</taxon>
        <taxon>Bacteroidia</taxon>
        <taxon>Bacteroidales</taxon>
        <taxon>Dysgonomonadaceae</taxon>
        <taxon>Dysgonomonas</taxon>
    </lineage>
</organism>
<dbReference type="RefSeq" id="WP_157257591.1">
    <property type="nucleotide sequence ID" value="NZ_BBXL01000027.1"/>
</dbReference>
<reference evidence="2" key="1">
    <citation type="submission" date="2016-11" db="EMBL/GenBank/DDBJ databases">
        <authorList>
            <person name="Varghese N."/>
            <person name="Submissions S."/>
        </authorList>
    </citation>
    <scope>NUCLEOTIDE SEQUENCE [LARGE SCALE GENOMIC DNA]</scope>
    <source>
        <strain evidence="2">DSM 27370</strain>
    </source>
</reference>
<evidence type="ECO:0000313" key="2">
    <source>
        <dbReference type="Proteomes" id="UP000184480"/>
    </source>
</evidence>
<dbReference type="Proteomes" id="UP000184480">
    <property type="component" value="Unassembled WGS sequence"/>
</dbReference>